<evidence type="ECO:0000256" key="4">
    <source>
        <dbReference type="ARBA" id="ARBA00022692"/>
    </source>
</evidence>
<gene>
    <name evidence="15" type="ORF">UCDDS831_g04546</name>
</gene>
<dbReference type="GO" id="GO:0006904">
    <property type="term" value="P:vesicle docking involved in exocytosis"/>
    <property type="evidence" value="ECO:0007669"/>
    <property type="project" value="InterPro"/>
</dbReference>
<evidence type="ECO:0000256" key="10">
    <source>
        <dbReference type="SAM" id="MobiDB-lite"/>
    </source>
</evidence>
<feature type="transmembrane region" description="Helical" evidence="11">
    <location>
        <begin position="1157"/>
        <end position="1176"/>
    </location>
</feature>
<comment type="function">
    <text evidence="8">Component of the exocyst complex involved in the docking of exocytic vesicles with fusion sites on the plasma membrane.</text>
</comment>
<evidence type="ECO:0000259" key="12">
    <source>
        <dbReference type="Pfam" id="PF04048"/>
    </source>
</evidence>
<feature type="domain" description="Exocyst complex component Sec8 middle helical bundle" evidence="14">
    <location>
        <begin position="361"/>
        <end position="498"/>
    </location>
</feature>
<comment type="similarity">
    <text evidence="8">Belongs to the SEC8 family.</text>
</comment>
<dbReference type="GO" id="GO:0006612">
    <property type="term" value="P:protein targeting to membrane"/>
    <property type="evidence" value="ECO:0007669"/>
    <property type="project" value="UniProtKB-UniRule"/>
</dbReference>
<dbReference type="Pfam" id="PF20652">
    <property type="entry name" value="Sec8_C"/>
    <property type="match status" value="2"/>
</dbReference>
<dbReference type="InterPro" id="IPR039682">
    <property type="entry name" value="Sec8/EXOC4"/>
</dbReference>
<keyword evidence="6 11" id="KW-1133">Transmembrane helix</keyword>
<evidence type="ECO:0000256" key="2">
    <source>
        <dbReference type="ARBA" id="ARBA00022448"/>
    </source>
</evidence>
<keyword evidence="7 11" id="KW-0472">Membrane</keyword>
<feature type="compositionally biased region" description="Polar residues" evidence="10">
    <location>
        <begin position="1055"/>
        <end position="1077"/>
    </location>
</feature>
<dbReference type="PANTHER" id="PTHR14146:SF0">
    <property type="entry name" value="EXOCYST COMPLEX COMPONENT 4"/>
    <property type="match status" value="1"/>
</dbReference>
<feature type="compositionally biased region" description="Pro residues" evidence="10">
    <location>
        <begin position="1033"/>
        <end position="1044"/>
    </location>
</feature>
<dbReference type="EMBL" id="LAQI01000099">
    <property type="protein sequence ID" value="KKY20499.1"/>
    <property type="molecule type" value="Genomic_DNA"/>
</dbReference>
<evidence type="ECO:0000313" key="15">
    <source>
        <dbReference type="EMBL" id="KKY20499.1"/>
    </source>
</evidence>
<keyword evidence="4 11" id="KW-0812">Transmembrane</keyword>
<evidence type="ECO:0000256" key="6">
    <source>
        <dbReference type="ARBA" id="ARBA00022989"/>
    </source>
</evidence>
<dbReference type="GO" id="GO:0006893">
    <property type="term" value="P:Golgi to plasma membrane transport"/>
    <property type="evidence" value="ECO:0007669"/>
    <property type="project" value="TreeGrafter"/>
</dbReference>
<reference evidence="15 16" key="1">
    <citation type="submission" date="2015-03" db="EMBL/GenBank/DDBJ databases">
        <authorList>
            <person name="Morales-Cruz A."/>
            <person name="Amrine K.C."/>
            <person name="Cantu D."/>
        </authorList>
    </citation>
    <scope>NUCLEOTIDE SEQUENCE [LARGE SCALE GENOMIC DNA]</scope>
    <source>
        <strain evidence="15">DS831</strain>
    </source>
</reference>
<feature type="region of interest" description="Disordered" evidence="10">
    <location>
        <begin position="1"/>
        <end position="104"/>
    </location>
</feature>
<keyword evidence="5 8" id="KW-0653">Protein transport</keyword>
<name>A0A0G2EDD0_9PEZI</name>
<dbReference type="GO" id="GO:0090522">
    <property type="term" value="P:vesicle tethering involved in exocytosis"/>
    <property type="evidence" value="ECO:0007669"/>
    <property type="project" value="UniProtKB-UniRule"/>
</dbReference>
<feature type="compositionally biased region" description="Low complexity" evidence="10">
    <location>
        <begin position="11"/>
        <end position="25"/>
    </location>
</feature>
<evidence type="ECO:0000256" key="11">
    <source>
        <dbReference type="SAM" id="Phobius"/>
    </source>
</evidence>
<feature type="compositionally biased region" description="Basic and acidic residues" evidence="10">
    <location>
        <begin position="62"/>
        <end position="84"/>
    </location>
</feature>
<feature type="domain" description="Exocyst complex component Sec8 middle helical bundle" evidence="14">
    <location>
        <begin position="503"/>
        <end position="588"/>
    </location>
</feature>
<keyword evidence="2 8" id="KW-0813">Transport</keyword>
<evidence type="ECO:0000256" key="8">
    <source>
        <dbReference type="RuleBase" id="RU367079"/>
    </source>
</evidence>
<keyword evidence="9" id="KW-0175">Coiled coil</keyword>
<evidence type="ECO:0000313" key="16">
    <source>
        <dbReference type="Proteomes" id="UP000034182"/>
    </source>
</evidence>
<evidence type="ECO:0000256" key="7">
    <source>
        <dbReference type="ARBA" id="ARBA00023136"/>
    </source>
</evidence>
<feature type="compositionally biased region" description="Basic and acidic residues" evidence="10">
    <location>
        <begin position="39"/>
        <end position="49"/>
    </location>
</feature>
<dbReference type="AlphaFoldDB" id="A0A0G2EDD0"/>
<dbReference type="Pfam" id="PF04048">
    <property type="entry name" value="Sec8_N"/>
    <property type="match status" value="1"/>
</dbReference>
<dbReference type="InterPro" id="IPR048630">
    <property type="entry name" value="Sec8_M"/>
</dbReference>
<dbReference type="Pfam" id="PF08510">
    <property type="entry name" value="PIG-P"/>
    <property type="match status" value="1"/>
</dbReference>
<feature type="domain" description="PIG-P" evidence="13">
    <location>
        <begin position="1154"/>
        <end position="1242"/>
    </location>
</feature>
<feature type="domain" description="Exocyst complex component Sec8 N-terminal" evidence="12">
    <location>
        <begin position="106"/>
        <end position="245"/>
    </location>
</feature>
<feature type="region of interest" description="Disordered" evidence="10">
    <location>
        <begin position="547"/>
        <end position="566"/>
    </location>
</feature>
<dbReference type="GO" id="GO:0016020">
    <property type="term" value="C:membrane"/>
    <property type="evidence" value="ECO:0007669"/>
    <property type="project" value="UniProtKB-SubCell"/>
</dbReference>
<proteinExistence type="inferred from homology"/>
<dbReference type="GO" id="GO:0000145">
    <property type="term" value="C:exocyst"/>
    <property type="evidence" value="ECO:0007669"/>
    <property type="project" value="UniProtKB-UniRule"/>
</dbReference>
<accession>A0A0G2EDD0</accession>
<feature type="compositionally biased region" description="Low complexity" evidence="10">
    <location>
        <begin position="963"/>
        <end position="972"/>
    </location>
</feature>
<evidence type="ECO:0000256" key="5">
    <source>
        <dbReference type="ARBA" id="ARBA00022927"/>
    </source>
</evidence>
<comment type="caution">
    <text evidence="15">The sequence shown here is derived from an EMBL/GenBank/DDBJ whole genome shotgun (WGS) entry which is preliminary data.</text>
</comment>
<evidence type="ECO:0000259" key="14">
    <source>
        <dbReference type="Pfam" id="PF20652"/>
    </source>
</evidence>
<dbReference type="InterPro" id="IPR013717">
    <property type="entry name" value="PIG-P"/>
</dbReference>
<evidence type="ECO:0000256" key="9">
    <source>
        <dbReference type="SAM" id="Coils"/>
    </source>
</evidence>
<dbReference type="Proteomes" id="UP000034182">
    <property type="component" value="Unassembled WGS sequence"/>
</dbReference>
<keyword evidence="3 8" id="KW-0268">Exocytosis</keyword>
<feature type="compositionally biased region" description="Polar residues" evidence="10">
    <location>
        <begin position="552"/>
        <end position="565"/>
    </location>
</feature>
<feature type="transmembrane region" description="Helical" evidence="11">
    <location>
        <begin position="1196"/>
        <end position="1219"/>
    </location>
</feature>
<organism evidence="15 16">
    <name type="scientific">Diplodia seriata</name>
    <dbReference type="NCBI Taxonomy" id="420778"/>
    <lineage>
        <taxon>Eukaryota</taxon>
        <taxon>Fungi</taxon>
        <taxon>Dikarya</taxon>
        <taxon>Ascomycota</taxon>
        <taxon>Pezizomycotina</taxon>
        <taxon>Dothideomycetes</taxon>
        <taxon>Dothideomycetes incertae sedis</taxon>
        <taxon>Botryosphaeriales</taxon>
        <taxon>Botryosphaeriaceae</taxon>
        <taxon>Diplodia</taxon>
    </lineage>
</organism>
<sequence length="1253" mass="138412">MSSLPRNPRPGANGYANGYSGARYGQPDGDDYSSVRSYGSDRSRGERRPGGYGGFVDDSADYQERPRVARPTSIERRREVRRSGEFNGPRSRSRPDYARGGNAGKQIEDVLDRIQKEWTFMTDENCTPVQVALKLLDSSSLGLASRQDEFMGTSAELQTALKAIVNEHHQGFNSSIGTFHKIQNSLQQSQQRVRSLKESLVSAKDNLSTAKPELRAFSAASQSYDEMLQILGSIELLQHVPERLEIRISEKRFLPAVDVLQDALRLIRKSEMENIGALGDLRVYLSNQEHSMSDVLIEELHNHLYLKSPYCEDRWKVHAQNQPKTGADGTIAGIDSGRKALYQFLDGLDTSEALVDDASRNPEADTFHYIQVILEALNKMSRLDIAIESVVQRLPVELFRVVERSNTEVAQRHPSLVRGYASNRGAKTSRSYESDETRATLLNDLLWTLYARFEAIAESHRVVHDVVAGISKRDGLRDVGMLTSTFRELWKLYQSEVSPWKIRTARDKNKKMFKLSDMDITSTDFASERNDLEHILKSSVPGLVSDSKRISGATTNSNNQGQDGSATGHKLLVEPSVFNMGILLPPSLGFLTRLKEVVPPGSEVVTSTLTSFLDDFLVNVFHPQLDETLMDLCAATFMEADTFQEDAQWQLHSKKPIFKGTTKFFSLITAFCKMLDNLPHDQAFSQLIITQMVTYYDKCYGWRRWTNVGSAEPRGDGNPVFLPLNQETAVAFDGVVNSYHELAGIILQTLHLEVRCHVMYHVNQLFQGSYRLDQLFNEPDADVLKLNTELSEIDEEISGQLMAQQHEYITHGLGSLADTLLVKCCTRIGRMNENGHGRMQLNILVLQQNLKNIEAGAVLSKATQFYSMFTTGPESIVAVAKEAKDKKCPFTHDELKALVELYYSEDSASERRDVAMKAKSGTNDYLLQLSEHMWTYNPLSPTDTNTSPSEAASVEDNQDLFTFDDASGTSSASDDDFDLDDFDGDDANLGGGGGGRSTSTDGNEQPRRPLYSHASRSHSALPHTSSALFPPFYNRPPTPLPPSPSLTSLLRPSSFSAQTSRPTTPDSSDVEGATSSGGVRRTTSAIITTAATGGVGGGASIKRAPSATSGMSASGVSAAGTPTGGSAGSGSNNSMATAFAAATLVPRASPKVPTYEYYGFFIYLASSFAFLMYLLWAYLPRPFLHQLGIYYYPNRWWALAVPAWLVALVIYIYVALASYNLGYLTLPMGSSENIVDDAAQIATLDSRGRVIRK</sequence>
<evidence type="ECO:0000256" key="1">
    <source>
        <dbReference type="ARBA" id="ARBA00004141"/>
    </source>
</evidence>
<protein>
    <recommendedName>
        <fullName evidence="8">Exocyst complex component Sec8</fullName>
    </recommendedName>
</protein>
<comment type="subcellular location">
    <subcellularLocation>
        <location evidence="1">Membrane</location>
        <topology evidence="1">Multi-pass membrane protein</topology>
    </subcellularLocation>
</comment>
<evidence type="ECO:0000256" key="3">
    <source>
        <dbReference type="ARBA" id="ARBA00022483"/>
    </source>
</evidence>
<dbReference type="GO" id="GO:0015031">
    <property type="term" value="P:protein transport"/>
    <property type="evidence" value="ECO:0007669"/>
    <property type="project" value="UniProtKB-KW"/>
</dbReference>
<feature type="region of interest" description="Disordered" evidence="10">
    <location>
        <begin position="962"/>
        <end position="1085"/>
    </location>
</feature>
<reference evidence="15 16" key="2">
    <citation type="submission" date="2015-05" db="EMBL/GenBank/DDBJ databases">
        <title>Distinctive expansion of gene families associated with plant cell wall degradation and secondary metabolism in the genomes of grapevine trunk pathogens.</title>
        <authorList>
            <person name="Lawrence D.P."/>
            <person name="Travadon R."/>
            <person name="Rolshausen P.E."/>
            <person name="Baumgartner K."/>
        </authorList>
    </citation>
    <scope>NUCLEOTIDE SEQUENCE [LARGE SCALE GENOMIC DNA]</scope>
    <source>
        <strain evidence="15">DS831</strain>
    </source>
</reference>
<feature type="compositionally biased region" description="Acidic residues" evidence="10">
    <location>
        <begin position="973"/>
        <end position="986"/>
    </location>
</feature>
<dbReference type="PANTHER" id="PTHR14146">
    <property type="entry name" value="EXOCYST COMPLEX COMPONENT 4"/>
    <property type="match status" value="1"/>
</dbReference>
<feature type="compositionally biased region" description="Low complexity" evidence="10">
    <location>
        <begin position="1045"/>
        <end position="1054"/>
    </location>
</feature>
<feature type="coiled-coil region" evidence="9">
    <location>
        <begin position="179"/>
        <end position="206"/>
    </location>
</feature>
<evidence type="ECO:0000259" key="13">
    <source>
        <dbReference type="Pfam" id="PF08510"/>
    </source>
</evidence>
<dbReference type="InterPro" id="IPR007191">
    <property type="entry name" value="Sec8_exocyst_N"/>
</dbReference>